<dbReference type="InterPro" id="IPR056644">
    <property type="entry name" value="DUF7742"/>
</dbReference>
<accession>A0A1H0AL85</accession>
<feature type="domain" description="DUF7742" evidence="1">
    <location>
        <begin position="1"/>
        <end position="84"/>
    </location>
</feature>
<dbReference type="EMBL" id="FQZZ01000001">
    <property type="protein sequence ID" value="SHJ67643.1"/>
    <property type="molecule type" value="Genomic_DNA"/>
</dbReference>
<reference evidence="2 3" key="1">
    <citation type="submission" date="2016-11" db="EMBL/GenBank/DDBJ databases">
        <authorList>
            <person name="Varghese N."/>
            <person name="Submissions S."/>
        </authorList>
    </citation>
    <scope>NUCLEOTIDE SEQUENCE [LARGE SCALE GENOMIC DNA]</scope>
    <source>
        <strain evidence="2 3">DSM 29620</strain>
    </source>
</reference>
<dbReference type="Pfam" id="PF24891">
    <property type="entry name" value="DUF7742"/>
    <property type="match status" value="1"/>
</dbReference>
<evidence type="ECO:0000313" key="3">
    <source>
        <dbReference type="Proteomes" id="UP000324252"/>
    </source>
</evidence>
<keyword evidence="3" id="KW-1185">Reference proteome</keyword>
<dbReference type="Proteomes" id="UP000324252">
    <property type="component" value="Unassembled WGS sequence"/>
</dbReference>
<name>A0A1H0AL85_9RHOB</name>
<organism evidence="2 3">
    <name type="scientific">Lutimaribacter pacificus</name>
    <dbReference type="NCBI Taxonomy" id="391948"/>
    <lineage>
        <taxon>Bacteria</taxon>
        <taxon>Pseudomonadati</taxon>
        <taxon>Pseudomonadota</taxon>
        <taxon>Alphaproteobacteria</taxon>
        <taxon>Rhodobacterales</taxon>
        <taxon>Roseobacteraceae</taxon>
        <taxon>Lutimaribacter</taxon>
    </lineage>
</organism>
<protein>
    <recommendedName>
        <fullName evidence="1">DUF7742 domain-containing protein</fullName>
    </recommendedName>
</protein>
<evidence type="ECO:0000313" key="2">
    <source>
        <dbReference type="EMBL" id="SHJ67643.1"/>
    </source>
</evidence>
<proteinExistence type="predicted"/>
<evidence type="ECO:0000259" key="1">
    <source>
        <dbReference type="Pfam" id="PF24891"/>
    </source>
</evidence>
<sequence>MHGDLVAVARHLLRVPPGARGAAVVRIVERAQAADLYRKRHGRAHPRWGDGTLRAVVAGAFLPPEPPLSDGRYLQCLIAVLQVLAARAGDPVAQDMHSGVVGSGARRSP</sequence>
<dbReference type="AlphaFoldDB" id="A0A1H0AL85"/>
<gene>
    <name evidence="2" type="ORF">SAMN05444142_1011005</name>
</gene>